<evidence type="ECO:0000259" key="7">
    <source>
        <dbReference type="PROSITE" id="PS51914"/>
    </source>
</evidence>
<feature type="chain" id="PRO_5015494338" description="Glucosidase 2 subunit beta" evidence="6">
    <location>
        <begin position="25"/>
        <end position="612"/>
    </location>
</feature>
<dbReference type="InterPro" id="IPR044865">
    <property type="entry name" value="MRH_dom"/>
</dbReference>
<sequence length="612" mass="69579">MKKINTLFLVFCSILILRSELVHSHNLIGVSLQDEEYYKGLYSTGKIKCKDGSKTFTKSQFNDDFCDCPDGTDEPGTSACPSGKFYCRNAGHSPLTIFSSRVNDGICDCCDGSDEYSGKIKCKNTCWEAGKVARQRLTKKIATFQEGLTIRKHDVEQAKISVAKDEAELSRLKEEENILKGLVQQLKERKEQIEKAEEKERIQREKEEKQKKEAEEAKLKEQKGEEKVNAEEQEPVGTNTNDETGIHDHSPLDQDLDSARADLGDELAHNDDNAAFVDSLEEEHAEKNEEPFEVEHEHEPSHVPQEDAPEDTKSLSREELGREIGSRWTGKRSEQQDEDAGTARDHEDDDEYDETSDNAHDEESDGYDTETEEDHSKYEDDDTEDHMNNVGDGADDHSSDSHKYASDDEVDMSDMESTSNPSWLEKIQQTVRKFLDAVNVFQTPVDTSDSENVRKEYDDASGKLSKIQSRISSLTKKLGYDFGPEKEFFSLYGHCYEIKENKYVYKVCPFKEATQVEGHSTTTLGKWEKFDESYKVMLFTNGDKCWNGPYRSLTVRLRCGSKVEVADIDEPSRCEYSALLTTPALCQEGRLKELQEKLESVNKQQPQGHDEL</sequence>
<gene>
    <name evidence="8" type="ORF">CTI12_AA274310</name>
</gene>
<organism evidence="8 9">
    <name type="scientific">Artemisia annua</name>
    <name type="common">Sweet wormwood</name>
    <dbReference type="NCBI Taxonomy" id="35608"/>
    <lineage>
        <taxon>Eukaryota</taxon>
        <taxon>Viridiplantae</taxon>
        <taxon>Streptophyta</taxon>
        <taxon>Embryophyta</taxon>
        <taxon>Tracheophyta</taxon>
        <taxon>Spermatophyta</taxon>
        <taxon>Magnoliopsida</taxon>
        <taxon>eudicotyledons</taxon>
        <taxon>Gunneridae</taxon>
        <taxon>Pentapetalae</taxon>
        <taxon>asterids</taxon>
        <taxon>campanulids</taxon>
        <taxon>Asterales</taxon>
        <taxon>Asteraceae</taxon>
        <taxon>Asteroideae</taxon>
        <taxon>Anthemideae</taxon>
        <taxon>Artemisiinae</taxon>
        <taxon>Artemisia</taxon>
    </lineage>
</organism>
<evidence type="ECO:0000313" key="9">
    <source>
        <dbReference type="Proteomes" id="UP000245207"/>
    </source>
</evidence>
<dbReference type="GO" id="GO:0006491">
    <property type="term" value="P:N-glycan processing"/>
    <property type="evidence" value="ECO:0007669"/>
    <property type="project" value="TreeGrafter"/>
</dbReference>
<keyword evidence="3" id="KW-0256">Endoplasmic reticulum</keyword>
<dbReference type="GO" id="GO:0017177">
    <property type="term" value="C:glucosidase II complex"/>
    <property type="evidence" value="ECO:0007669"/>
    <property type="project" value="TreeGrafter"/>
</dbReference>
<comment type="caution">
    <text evidence="8">The sequence shown here is derived from an EMBL/GenBank/DDBJ whole genome shotgun (WGS) entry which is preliminary data.</text>
</comment>
<dbReference type="Pfam" id="PF12999">
    <property type="entry name" value="PRKCSH-like"/>
    <property type="match status" value="1"/>
</dbReference>
<feature type="region of interest" description="Disordered" evidence="5">
    <location>
        <begin position="194"/>
        <end position="420"/>
    </location>
</feature>
<evidence type="ECO:0000313" key="8">
    <source>
        <dbReference type="EMBL" id="PWA70869.1"/>
    </source>
</evidence>
<accession>A0A2U1NBJ5</accession>
<dbReference type="InterPro" id="IPR036607">
    <property type="entry name" value="PRKCSH"/>
</dbReference>
<feature type="compositionally biased region" description="Basic and acidic residues" evidence="5">
    <location>
        <begin position="244"/>
        <end position="272"/>
    </location>
</feature>
<feature type="domain" description="MRH" evidence="7">
    <location>
        <begin position="493"/>
        <end position="588"/>
    </location>
</feature>
<feature type="compositionally biased region" description="Basic and acidic residues" evidence="5">
    <location>
        <begin position="282"/>
        <end position="346"/>
    </location>
</feature>
<keyword evidence="2 6" id="KW-0732">Signal</keyword>
<dbReference type="PANTHER" id="PTHR12630">
    <property type="entry name" value="N-LINKED OLIGOSACCHARIDE PROCESSING"/>
    <property type="match status" value="1"/>
</dbReference>
<keyword evidence="9" id="KW-1185">Reference proteome</keyword>
<feature type="compositionally biased region" description="Basic and acidic residues" evidence="5">
    <location>
        <begin position="194"/>
        <end position="230"/>
    </location>
</feature>
<name>A0A2U1NBJ5_ARTAN</name>
<evidence type="ECO:0000256" key="2">
    <source>
        <dbReference type="ARBA" id="ARBA00022729"/>
    </source>
</evidence>
<dbReference type="PANTHER" id="PTHR12630:SF1">
    <property type="entry name" value="GLUCOSIDASE 2 SUBUNIT BETA"/>
    <property type="match status" value="1"/>
</dbReference>
<evidence type="ECO:0000256" key="4">
    <source>
        <dbReference type="ARBA" id="ARBA00023157"/>
    </source>
</evidence>
<dbReference type="Gene3D" id="2.70.130.10">
    <property type="entry name" value="Mannose-6-phosphate receptor binding domain"/>
    <property type="match status" value="1"/>
</dbReference>
<dbReference type="Pfam" id="PF13015">
    <property type="entry name" value="PRKCSH_1"/>
    <property type="match status" value="1"/>
</dbReference>
<dbReference type="InterPro" id="IPR039794">
    <property type="entry name" value="Gtb1-like"/>
</dbReference>
<dbReference type="OrthoDB" id="28322at2759"/>
<feature type="compositionally biased region" description="Basic and acidic residues" evidence="5">
    <location>
        <begin position="394"/>
        <end position="406"/>
    </location>
</feature>
<keyword evidence="4" id="KW-1015">Disulfide bond</keyword>
<dbReference type="PROSITE" id="PS51914">
    <property type="entry name" value="MRH"/>
    <property type="match status" value="1"/>
</dbReference>
<dbReference type="Proteomes" id="UP000245207">
    <property type="component" value="Unassembled WGS sequence"/>
</dbReference>
<dbReference type="AlphaFoldDB" id="A0A2U1NBJ5"/>
<feature type="signal peptide" evidence="6">
    <location>
        <begin position="1"/>
        <end position="24"/>
    </location>
</feature>
<reference evidence="8 9" key="1">
    <citation type="journal article" date="2018" name="Mol. Plant">
        <title>The genome of Artemisia annua provides insight into the evolution of Asteraceae family and artemisinin biosynthesis.</title>
        <authorList>
            <person name="Shen Q."/>
            <person name="Zhang L."/>
            <person name="Liao Z."/>
            <person name="Wang S."/>
            <person name="Yan T."/>
            <person name="Shi P."/>
            <person name="Liu M."/>
            <person name="Fu X."/>
            <person name="Pan Q."/>
            <person name="Wang Y."/>
            <person name="Lv Z."/>
            <person name="Lu X."/>
            <person name="Zhang F."/>
            <person name="Jiang W."/>
            <person name="Ma Y."/>
            <person name="Chen M."/>
            <person name="Hao X."/>
            <person name="Li L."/>
            <person name="Tang Y."/>
            <person name="Lv G."/>
            <person name="Zhou Y."/>
            <person name="Sun X."/>
            <person name="Brodelius P.E."/>
            <person name="Rose J.K.C."/>
            <person name="Tang K."/>
        </authorList>
    </citation>
    <scope>NUCLEOTIDE SEQUENCE [LARGE SCALE GENOMIC DNA]</scope>
    <source>
        <strain evidence="9">cv. Huhao1</strain>
        <tissue evidence="8">Leaf</tissue>
    </source>
</reference>
<feature type="compositionally biased region" description="Acidic residues" evidence="5">
    <location>
        <begin position="347"/>
        <end position="384"/>
    </location>
</feature>
<proteinExistence type="predicted"/>
<evidence type="ECO:0000256" key="1">
    <source>
        <dbReference type="ARBA" id="ARBA00022387"/>
    </source>
</evidence>
<dbReference type="InterPro" id="IPR028146">
    <property type="entry name" value="PRKCSH_N"/>
</dbReference>
<dbReference type="STRING" id="35608.A0A2U1NBJ5"/>
<evidence type="ECO:0000256" key="6">
    <source>
        <dbReference type="SAM" id="SignalP"/>
    </source>
</evidence>
<evidence type="ECO:0000256" key="5">
    <source>
        <dbReference type="SAM" id="MobiDB-lite"/>
    </source>
</evidence>
<dbReference type="EMBL" id="PKPP01003168">
    <property type="protein sequence ID" value="PWA70869.1"/>
    <property type="molecule type" value="Genomic_DNA"/>
</dbReference>
<dbReference type="InterPro" id="IPR009011">
    <property type="entry name" value="Man6P_isomerase_rcpt-bd_dom_sf"/>
</dbReference>
<protein>
    <recommendedName>
        <fullName evidence="1">Glucosidase 2 subunit beta</fullName>
    </recommendedName>
</protein>
<evidence type="ECO:0000256" key="3">
    <source>
        <dbReference type="ARBA" id="ARBA00022824"/>
    </source>
</evidence>
<dbReference type="SUPFAM" id="SSF50911">
    <property type="entry name" value="Mannose 6-phosphate receptor domain"/>
    <property type="match status" value="1"/>
</dbReference>